<sequence>MARKALLLTLPLLLSGCWMGDKFPLYPAQASVVNNRVCVFVNQDDIAAKGEDVRRITIWHNASGAYVYEKAYGDKLNKLGLTPGQCLPGIAEYNFVPEQEYSVTLNTARNAYIANFVVSTQGEEITLKPR</sequence>
<evidence type="ECO:0000259" key="2">
    <source>
        <dbReference type="Pfam" id="PF24295"/>
    </source>
</evidence>
<feature type="chain" id="PRO_5018777558" description="DUF7480 domain-containing protein" evidence="1">
    <location>
        <begin position="21"/>
        <end position="130"/>
    </location>
</feature>
<dbReference type="EMBL" id="LR134155">
    <property type="protein sequence ID" value="VEA71577.1"/>
    <property type="molecule type" value="Genomic_DNA"/>
</dbReference>
<dbReference type="PROSITE" id="PS51257">
    <property type="entry name" value="PROKAR_LIPOPROTEIN"/>
    <property type="match status" value="1"/>
</dbReference>
<name>A0A3S4FSD8_SERRU</name>
<evidence type="ECO:0000313" key="4">
    <source>
        <dbReference type="Proteomes" id="UP000271603"/>
    </source>
</evidence>
<dbReference type="NCBIfam" id="NF045617">
    <property type="entry name" value="mostly_LP"/>
    <property type="match status" value="1"/>
</dbReference>
<dbReference type="AlphaFoldDB" id="A0A3S4FSD8"/>
<gene>
    <name evidence="3" type="ORF">NCTC9419_03141</name>
</gene>
<accession>A0A3S4FSD8</accession>
<keyword evidence="1" id="KW-0732">Signal</keyword>
<proteinExistence type="predicted"/>
<feature type="domain" description="DUF7480" evidence="2">
    <location>
        <begin position="26"/>
        <end position="110"/>
    </location>
</feature>
<organism evidence="3 4">
    <name type="scientific">Serratia rubidaea</name>
    <name type="common">Serratia marinorubra</name>
    <dbReference type="NCBI Taxonomy" id="61652"/>
    <lineage>
        <taxon>Bacteria</taxon>
        <taxon>Pseudomonadati</taxon>
        <taxon>Pseudomonadota</taxon>
        <taxon>Gammaproteobacteria</taxon>
        <taxon>Enterobacterales</taxon>
        <taxon>Yersiniaceae</taxon>
        <taxon>Serratia</taxon>
    </lineage>
</organism>
<dbReference type="InterPro" id="IPR054657">
    <property type="entry name" value="T6SS_periplasmic_put"/>
</dbReference>
<dbReference type="Proteomes" id="UP000271603">
    <property type="component" value="Chromosome"/>
</dbReference>
<evidence type="ECO:0000256" key="1">
    <source>
        <dbReference type="SAM" id="SignalP"/>
    </source>
</evidence>
<protein>
    <recommendedName>
        <fullName evidence="2">DUF7480 domain-containing protein</fullName>
    </recommendedName>
</protein>
<feature type="signal peptide" evidence="1">
    <location>
        <begin position="1"/>
        <end position="20"/>
    </location>
</feature>
<reference evidence="3 4" key="1">
    <citation type="submission" date="2018-12" db="EMBL/GenBank/DDBJ databases">
        <authorList>
            <consortium name="Pathogen Informatics"/>
        </authorList>
    </citation>
    <scope>NUCLEOTIDE SEQUENCE [LARGE SCALE GENOMIC DNA]</scope>
    <source>
        <strain evidence="3 4">NCTC9419</strain>
    </source>
</reference>
<dbReference type="InterPro" id="IPR055903">
    <property type="entry name" value="DUF7480"/>
</dbReference>
<dbReference type="STRING" id="61652.AXX16_0037"/>
<dbReference type="Pfam" id="PF24295">
    <property type="entry name" value="DUF7480"/>
    <property type="match status" value="1"/>
</dbReference>
<evidence type="ECO:0000313" key="3">
    <source>
        <dbReference type="EMBL" id="VEA71577.1"/>
    </source>
</evidence>